<gene>
    <name evidence="2" type="ORF">BK724_25360</name>
</gene>
<organism evidence="2 3">
    <name type="scientific">Bacillus thuringiensis serovar sooncheon</name>
    <dbReference type="NCBI Taxonomy" id="180891"/>
    <lineage>
        <taxon>Bacteria</taxon>
        <taxon>Bacillati</taxon>
        <taxon>Bacillota</taxon>
        <taxon>Bacilli</taxon>
        <taxon>Bacillales</taxon>
        <taxon>Bacillaceae</taxon>
        <taxon>Bacillus</taxon>
        <taxon>Bacillus cereus group</taxon>
    </lineage>
</organism>
<reference evidence="2 3" key="1">
    <citation type="submission" date="2016-10" db="EMBL/GenBank/DDBJ databases">
        <title>Comparative genomics of Bacillus thuringiensis reveals a path to pathogens against multiple invertebrate hosts.</title>
        <authorList>
            <person name="Zheng J."/>
            <person name="Gao Q."/>
            <person name="Liu H."/>
            <person name="Peng D."/>
            <person name="Ruan L."/>
            <person name="Sun M."/>
        </authorList>
    </citation>
    <scope>NUCLEOTIDE SEQUENCE [LARGE SCALE GENOMIC DNA]</scope>
    <source>
        <strain evidence="2">BGSC 4BB1</strain>
    </source>
</reference>
<sequence length="88" mass="10347">MNKFVLLFKVIATIGLWLYFFPEILNPNNVPFRFLLNIFPDDIGGTFFNSMIFSIGYVVYFSFVVFMSHKVIWSEIPKLKKIQTSNNK</sequence>
<dbReference type="AlphaFoldDB" id="A0A9Q5SE54"/>
<dbReference type="RefSeq" id="WP_065212457.1">
    <property type="nucleotide sequence ID" value="NZ_NFCY01000029.1"/>
</dbReference>
<feature type="transmembrane region" description="Helical" evidence="1">
    <location>
        <begin position="45"/>
        <end position="66"/>
    </location>
</feature>
<dbReference type="Proteomes" id="UP000194733">
    <property type="component" value="Unassembled WGS sequence"/>
</dbReference>
<keyword evidence="1" id="KW-0812">Transmembrane</keyword>
<protein>
    <submittedName>
        <fullName evidence="2">Transporter</fullName>
    </submittedName>
</protein>
<evidence type="ECO:0000313" key="2">
    <source>
        <dbReference type="EMBL" id="OTX42684.1"/>
    </source>
</evidence>
<feature type="transmembrane region" description="Helical" evidence="1">
    <location>
        <begin position="7"/>
        <end position="25"/>
    </location>
</feature>
<evidence type="ECO:0000313" key="3">
    <source>
        <dbReference type="Proteomes" id="UP000194733"/>
    </source>
</evidence>
<name>A0A9Q5SE54_BACTU</name>
<accession>A0A9Q5SE54</accession>
<comment type="caution">
    <text evidence="2">The sequence shown here is derived from an EMBL/GenBank/DDBJ whole genome shotgun (WGS) entry which is preliminary data.</text>
</comment>
<dbReference type="EMBL" id="NFCY01000029">
    <property type="protein sequence ID" value="OTX42684.1"/>
    <property type="molecule type" value="Genomic_DNA"/>
</dbReference>
<evidence type="ECO:0000256" key="1">
    <source>
        <dbReference type="SAM" id="Phobius"/>
    </source>
</evidence>
<keyword evidence="1" id="KW-0472">Membrane</keyword>
<proteinExistence type="predicted"/>
<keyword evidence="1" id="KW-1133">Transmembrane helix</keyword>